<protein>
    <recommendedName>
        <fullName evidence="2">Retrovirus-related Pol polyprotein from transposon TNT 1-94</fullName>
    </recommendedName>
</protein>
<dbReference type="AlphaFoldDB" id="A0A6L2NT34"/>
<evidence type="ECO:0000313" key="1">
    <source>
        <dbReference type="EMBL" id="GEU89303.1"/>
    </source>
</evidence>
<evidence type="ECO:0008006" key="2">
    <source>
        <dbReference type="Google" id="ProtNLM"/>
    </source>
</evidence>
<reference evidence="1" key="1">
    <citation type="journal article" date="2019" name="Sci. Rep.">
        <title>Draft genome of Tanacetum cinerariifolium, the natural source of mosquito coil.</title>
        <authorList>
            <person name="Yamashiro T."/>
            <person name="Shiraishi A."/>
            <person name="Satake H."/>
            <person name="Nakayama K."/>
        </authorList>
    </citation>
    <scope>NUCLEOTIDE SEQUENCE</scope>
</reference>
<accession>A0A6L2NT34</accession>
<sequence>MENSKKGNLPLHHGIKISKDLCPVTNEEPDKMSRVPYALAIGSIMYVMPCTRPNVSFALSTVSRHQQNPGEGHWTAVKNILRYLRNNKDRFLVYGGEREFRGAVTWKSSKQNTVADSTCESEYIAACEASKEAIWMKDFIGNLGVVPIVQDPIEIFCDNESTVALTKKPKDHGKSKLIERKYHFVRSKVEEEHVIVKYIRSEDNLADPFTKALAKMFNAWIMRIIGQTDGFPCLEKVDLCICRISEAAELLSSSVEIISPQPSPFASLRRLKIYPAQVNERKKLKKINLSTVLNYLLDASPKADFTLLTRDDIIADMRTKAAKNLIFELQLHLEMVKADNEDNTNIAQVENQLHIEKNMAYIDNCWGDLRNRILHGIGKIEDIVYKLRCIEELLAKLPASYRAEIQPCVF</sequence>
<dbReference type="EMBL" id="BKCJ010009935">
    <property type="protein sequence ID" value="GEU89303.1"/>
    <property type="molecule type" value="Genomic_DNA"/>
</dbReference>
<dbReference type="PANTHER" id="PTHR11439">
    <property type="entry name" value="GAG-POL-RELATED RETROTRANSPOSON"/>
    <property type="match status" value="1"/>
</dbReference>
<comment type="caution">
    <text evidence="1">The sequence shown here is derived from an EMBL/GenBank/DDBJ whole genome shotgun (WGS) entry which is preliminary data.</text>
</comment>
<gene>
    <name evidence="1" type="ORF">Tci_061281</name>
</gene>
<dbReference type="PANTHER" id="PTHR11439:SF496">
    <property type="entry name" value="RNA-DIRECTED DNA POLYMERASE"/>
    <property type="match status" value="1"/>
</dbReference>
<organism evidence="1">
    <name type="scientific">Tanacetum cinerariifolium</name>
    <name type="common">Dalmatian daisy</name>
    <name type="synonym">Chrysanthemum cinerariifolium</name>
    <dbReference type="NCBI Taxonomy" id="118510"/>
    <lineage>
        <taxon>Eukaryota</taxon>
        <taxon>Viridiplantae</taxon>
        <taxon>Streptophyta</taxon>
        <taxon>Embryophyta</taxon>
        <taxon>Tracheophyta</taxon>
        <taxon>Spermatophyta</taxon>
        <taxon>Magnoliopsida</taxon>
        <taxon>eudicotyledons</taxon>
        <taxon>Gunneridae</taxon>
        <taxon>Pentapetalae</taxon>
        <taxon>asterids</taxon>
        <taxon>campanulids</taxon>
        <taxon>Asterales</taxon>
        <taxon>Asteraceae</taxon>
        <taxon>Asteroideae</taxon>
        <taxon>Anthemideae</taxon>
        <taxon>Anthemidinae</taxon>
        <taxon>Tanacetum</taxon>
    </lineage>
</organism>
<name>A0A6L2NT34_TANCI</name>
<proteinExistence type="predicted"/>
<dbReference type="CDD" id="cd09272">
    <property type="entry name" value="RNase_HI_RT_Ty1"/>
    <property type="match status" value="1"/>
</dbReference>